<feature type="transmembrane region" description="Helical" evidence="1">
    <location>
        <begin position="36"/>
        <end position="57"/>
    </location>
</feature>
<proteinExistence type="predicted"/>
<keyword evidence="1" id="KW-1133">Transmembrane helix</keyword>
<dbReference type="SUPFAM" id="SSF50475">
    <property type="entry name" value="FMN-binding split barrel"/>
    <property type="match status" value="1"/>
</dbReference>
<accession>A0ABX5SM56</accession>
<gene>
    <name evidence="2" type="ORF">EW139_06220</name>
</gene>
<organism evidence="2 3">
    <name type="scientific">Leuconostoc kimchii</name>
    <dbReference type="NCBI Taxonomy" id="136609"/>
    <lineage>
        <taxon>Bacteria</taxon>
        <taxon>Bacillati</taxon>
        <taxon>Bacillota</taxon>
        <taxon>Bacilli</taxon>
        <taxon>Lactobacillales</taxon>
        <taxon>Lactobacillaceae</taxon>
        <taxon>Leuconostoc</taxon>
    </lineage>
</organism>
<keyword evidence="1" id="KW-0812">Transmembrane</keyword>
<dbReference type="Gene3D" id="2.30.110.10">
    <property type="entry name" value="Electron Transport, Fmn-binding Protein, Chain A"/>
    <property type="match status" value="1"/>
</dbReference>
<reference evidence="2 3" key="1">
    <citation type="submission" date="2019-03" db="EMBL/GenBank/DDBJ databases">
        <title>Complete Genome Sequence of Leuconostoc kimchii strain NKJ218 Isolated from Homemade Kimchi.</title>
        <authorList>
            <person name="Jung J.Y."/>
            <person name="Jin H.M."/>
            <person name="Jung J.-W."/>
            <person name="Lee S.-Y."/>
            <person name="Ryu B.-G."/>
            <person name="Han S.-S."/>
            <person name="Kang H.K."/>
            <person name="Choi H.W."/>
            <person name="Chung E.J."/>
            <person name="Choi K.-M."/>
        </authorList>
    </citation>
    <scope>NUCLEOTIDE SEQUENCE [LARGE SCALE GENOMIC DNA]</scope>
    <source>
        <strain evidence="2 3">NKJ218</strain>
    </source>
</reference>
<protein>
    <submittedName>
        <fullName evidence="2">Pyridoxamine 5'-phosphate oxidase family protein</fullName>
    </submittedName>
</protein>
<keyword evidence="3" id="KW-1185">Reference proteome</keyword>
<dbReference type="EMBL" id="CP037939">
    <property type="protein sequence ID" value="QBR48454.1"/>
    <property type="molecule type" value="Genomic_DNA"/>
</dbReference>
<feature type="transmembrane region" description="Helical" evidence="1">
    <location>
        <begin position="7"/>
        <end position="24"/>
    </location>
</feature>
<dbReference type="Proteomes" id="UP000295756">
    <property type="component" value="Chromosome"/>
</dbReference>
<name>A0ABX5SM56_9LACO</name>
<evidence type="ECO:0000256" key="1">
    <source>
        <dbReference type="SAM" id="Phobius"/>
    </source>
</evidence>
<sequence>MYAKRFIQLFFIFLITMFVVDYVVDISGVNNYFYKSLLATIIGYVILTIPLTILTILKQKRRFNAATGLTDKSAFQNALQNLDNILILSTVDASGEIASNIVTFKQSHTDENILYIVSDVTSQRVGNIRDNQSVAIATWFDKKTGNRLTSNQIDVDLIVSNQLQQMLKEHSEIRELSDTFKNKVVIQLRIKSVRVESFRDQLVDITF</sequence>
<evidence type="ECO:0000313" key="2">
    <source>
        <dbReference type="EMBL" id="QBR48454.1"/>
    </source>
</evidence>
<evidence type="ECO:0000313" key="3">
    <source>
        <dbReference type="Proteomes" id="UP000295756"/>
    </source>
</evidence>
<dbReference type="InterPro" id="IPR012349">
    <property type="entry name" value="Split_barrel_FMN-bd"/>
</dbReference>
<keyword evidence="1" id="KW-0472">Membrane</keyword>